<dbReference type="GO" id="GO:0005509">
    <property type="term" value="F:calcium ion binding"/>
    <property type="evidence" value="ECO:0007669"/>
    <property type="project" value="InterPro"/>
</dbReference>
<dbReference type="AlphaFoldDB" id="A0A9P6B0L8"/>
<evidence type="ECO:0000256" key="1">
    <source>
        <dbReference type="ARBA" id="ARBA00004167"/>
    </source>
</evidence>
<evidence type="ECO:0000256" key="5">
    <source>
        <dbReference type="SAM" id="MobiDB-lite"/>
    </source>
</evidence>
<comment type="caution">
    <text evidence="7">The sequence shown here is derived from an EMBL/GenBank/DDBJ whole genome shotgun (WGS) entry which is preliminary data.</text>
</comment>
<dbReference type="OrthoDB" id="10039147at2759"/>
<dbReference type="GO" id="GO:0032469">
    <property type="term" value="P:endoplasmic reticulum calcium ion homeostasis"/>
    <property type="evidence" value="ECO:0007669"/>
    <property type="project" value="InterPro"/>
</dbReference>
<evidence type="ECO:0000256" key="3">
    <source>
        <dbReference type="ARBA" id="ARBA00022989"/>
    </source>
</evidence>
<protein>
    <recommendedName>
        <fullName evidence="9">DUF1682-domain-containing protein</fullName>
    </recommendedName>
</protein>
<evidence type="ECO:0000313" key="8">
    <source>
        <dbReference type="Proteomes" id="UP000886523"/>
    </source>
</evidence>
<evidence type="ECO:0000313" key="7">
    <source>
        <dbReference type="EMBL" id="KAF9515277.1"/>
    </source>
</evidence>
<evidence type="ECO:0008006" key="9">
    <source>
        <dbReference type="Google" id="ProtNLM"/>
    </source>
</evidence>
<comment type="subcellular location">
    <subcellularLocation>
        <location evidence="1">Membrane</location>
        <topology evidence="1">Single-pass membrane protein</topology>
    </subcellularLocation>
</comment>
<keyword evidence="6" id="KW-0732">Signal</keyword>
<feature type="compositionally biased region" description="Basic and acidic residues" evidence="5">
    <location>
        <begin position="352"/>
        <end position="380"/>
    </location>
</feature>
<organism evidence="7 8">
    <name type="scientific">Hydnum rufescens UP504</name>
    <dbReference type="NCBI Taxonomy" id="1448309"/>
    <lineage>
        <taxon>Eukaryota</taxon>
        <taxon>Fungi</taxon>
        <taxon>Dikarya</taxon>
        <taxon>Basidiomycota</taxon>
        <taxon>Agaricomycotina</taxon>
        <taxon>Agaricomycetes</taxon>
        <taxon>Cantharellales</taxon>
        <taxon>Hydnaceae</taxon>
        <taxon>Hydnum</taxon>
    </lineage>
</organism>
<evidence type="ECO:0000256" key="4">
    <source>
        <dbReference type="ARBA" id="ARBA00023136"/>
    </source>
</evidence>
<keyword evidence="2" id="KW-0812">Transmembrane</keyword>
<dbReference type="InterPro" id="IPR012879">
    <property type="entry name" value="CCDC47"/>
</dbReference>
<keyword evidence="4" id="KW-0472">Membrane</keyword>
<dbReference type="PANTHER" id="PTHR12883:SF0">
    <property type="entry name" value="PAT COMPLEX SUBUNIT CCDC47"/>
    <property type="match status" value="1"/>
</dbReference>
<dbReference type="GO" id="GO:0016020">
    <property type="term" value="C:membrane"/>
    <property type="evidence" value="ECO:0007669"/>
    <property type="project" value="UniProtKB-SubCell"/>
</dbReference>
<gene>
    <name evidence="7" type="ORF">BS47DRAFT_1376315</name>
</gene>
<evidence type="ECO:0000256" key="6">
    <source>
        <dbReference type="SAM" id="SignalP"/>
    </source>
</evidence>
<dbReference type="Proteomes" id="UP000886523">
    <property type="component" value="Unassembled WGS sequence"/>
</dbReference>
<sequence length="409" mass="46484">MILPLLLAALGTSANAFQIPGMNLLQALPSLVMVPEHYDGFELRWRRLVFRPAEFKTEGILFGVLILYVLWYYLGKWENTTRAFKWVDAHTALYQMQFSVPFKENEVVADGASDLYAFSTGRRGLYSLHTTFRLLPRHDLAQIVYLFLRGLVDLEYTPRDQITLDFKLLYDSSSSPSGFVWAVVDKNELKELRLERWDLGSFTKISDAVPVHPTLQVMTEYADVNDMVLKSGAAPSLLATLKDPDALQYFRSLIVTDLPETRPDTWELSTPVPSFATRSRHIQLTLSLPPARSASSTLPMVRAAFELVDALGQYNGTVALGNNHPAKGTVTLLPETLRKLRATRREWDDRLEKERTKEKAAEEEETRRAAKKKTEDEKVAKLSAAEQQKLLEKERKRALRKAQTKGARK</sequence>
<feature type="chain" id="PRO_5040377318" description="DUF1682-domain-containing protein" evidence="6">
    <location>
        <begin position="17"/>
        <end position="409"/>
    </location>
</feature>
<dbReference type="PANTHER" id="PTHR12883">
    <property type="entry name" value="ADIPOCYTE-SPECIFIC PROTEIN 4-RELATED"/>
    <property type="match status" value="1"/>
</dbReference>
<accession>A0A9P6B0L8</accession>
<evidence type="ECO:0000256" key="2">
    <source>
        <dbReference type="ARBA" id="ARBA00022692"/>
    </source>
</evidence>
<feature type="region of interest" description="Disordered" evidence="5">
    <location>
        <begin position="352"/>
        <end position="381"/>
    </location>
</feature>
<keyword evidence="3" id="KW-1133">Transmembrane helix</keyword>
<keyword evidence="8" id="KW-1185">Reference proteome</keyword>
<proteinExistence type="predicted"/>
<dbReference type="EMBL" id="MU128952">
    <property type="protein sequence ID" value="KAF9515277.1"/>
    <property type="molecule type" value="Genomic_DNA"/>
</dbReference>
<reference evidence="7" key="1">
    <citation type="journal article" date="2020" name="Nat. Commun.">
        <title>Large-scale genome sequencing of mycorrhizal fungi provides insights into the early evolution of symbiotic traits.</title>
        <authorList>
            <person name="Miyauchi S."/>
            <person name="Kiss E."/>
            <person name="Kuo A."/>
            <person name="Drula E."/>
            <person name="Kohler A."/>
            <person name="Sanchez-Garcia M."/>
            <person name="Morin E."/>
            <person name="Andreopoulos B."/>
            <person name="Barry K.W."/>
            <person name="Bonito G."/>
            <person name="Buee M."/>
            <person name="Carver A."/>
            <person name="Chen C."/>
            <person name="Cichocki N."/>
            <person name="Clum A."/>
            <person name="Culley D."/>
            <person name="Crous P.W."/>
            <person name="Fauchery L."/>
            <person name="Girlanda M."/>
            <person name="Hayes R.D."/>
            <person name="Keri Z."/>
            <person name="LaButti K."/>
            <person name="Lipzen A."/>
            <person name="Lombard V."/>
            <person name="Magnuson J."/>
            <person name="Maillard F."/>
            <person name="Murat C."/>
            <person name="Nolan M."/>
            <person name="Ohm R.A."/>
            <person name="Pangilinan J."/>
            <person name="Pereira M.F."/>
            <person name="Perotto S."/>
            <person name="Peter M."/>
            <person name="Pfister S."/>
            <person name="Riley R."/>
            <person name="Sitrit Y."/>
            <person name="Stielow J.B."/>
            <person name="Szollosi G."/>
            <person name="Zifcakova L."/>
            <person name="Stursova M."/>
            <person name="Spatafora J.W."/>
            <person name="Tedersoo L."/>
            <person name="Vaario L.M."/>
            <person name="Yamada A."/>
            <person name="Yan M."/>
            <person name="Wang P."/>
            <person name="Xu J."/>
            <person name="Bruns T."/>
            <person name="Baldrian P."/>
            <person name="Vilgalys R."/>
            <person name="Dunand C."/>
            <person name="Henrissat B."/>
            <person name="Grigoriev I.V."/>
            <person name="Hibbett D."/>
            <person name="Nagy L.G."/>
            <person name="Martin F.M."/>
        </authorList>
    </citation>
    <scope>NUCLEOTIDE SEQUENCE</scope>
    <source>
        <strain evidence="7">UP504</strain>
    </source>
</reference>
<name>A0A9P6B0L8_9AGAM</name>
<feature type="signal peptide" evidence="6">
    <location>
        <begin position="1"/>
        <end position="16"/>
    </location>
</feature>
<dbReference type="GO" id="GO:0005783">
    <property type="term" value="C:endoplasmic reticulum"/>
    <property type="evidence" value="ECO:0007669"/>
    <property type="project" value="InterPro"/>
</dbReference>
<dbReference type="Pfam" id="PF07946">
    <property type="entry name" value="CCDC47"/>
    <property type="match status" value="1"/>
</dbReference>